<comment type="caution">
    <text evidence="2">The sequence shown here is derived from an EMBL/GenBank/DDBJ whole genome shotgun (WGS) entry which is preliminary data.</text>
</comment>
<gene>
    <name evidence="2" type="primary">yqgC</name>
    <name evidence="2" type="ORF">PRECH8_08790</name>
</gene>
<dbReference type="InterPro" id="IPR007403">
    <property type="entry name" value="DUF456"/>
</dbReference>
<feature type="transmembrane region" description="Helical" evidence="1">
    <location>
        <begin position="49"/>
        <end position="72"/>
    </location>
</feature>
<dbReference type="PANTHER" id="PTHR39165:SF1">
    <property type="entry name" value="DUF456 DOMAIN-CONTAINING PROTEIN"/>
    <property type="match status" value="1"/>
</dbReference>
<evidence type="ECO:0000313" key="2">
    <source>
        <dbReference type="EMBL" id="GFR37583.1"/>
    </source>
</evidence>
<organism evidence="2 3">
    <name type="scientific">Insulibacter thermoxylanivorax</name>
    <dbReference type="NCBI Taxonomy" id="2749268"/>
    <lineage>
        <taxon>Bacteria</taxon>
        <taxon>Bacillati</taxon>
        <taxon>Bacillota</taxon>
        <taxon>Bacilli</taxon>
        <taxon>Bacillales</taxon>
        <taxon>Paenibacillaceae</taxon>
        <taxon>Insulibacter</taxon>
    </lineage>
</organism>
<evidence type="ECO:0000256" key="1">
    <source>
        <dbReference type="SAM" id="Phobius"/>
    </source>
</evidence>
<sequence>MIVLAWILVILLFIIGMLGTIYPVLPGVLAIYGAFFVYGFMVGFEEFGIWFWSIQTLILLILIIADYTVGAISVKKVGGSRASVIGMTIGLLIGPFVIPAVGLILGPFLGAVLGELTQNQSLNHALKVGLGSLIGLFSSVVMKIVLQLIMILIFFIWIIF</sequence>
<feature type="transmembrane region" description="Helical" evidence="1">
    <location>
        <begin position="7"/>
        <end position="37"/>
    </location>
</feature>
<proteinExistence type="predicted"/>
<dbReference type="Pfam" id="PF04306">
    <property type="entry name" value="DUF456"/>
    <property type="match status" value="1"/>
</dbReference>
<feature type="transmembrane region" description="Helical" evidence="1">
    <location>
        <begin position="133"/>
        <end position="159"/>
    </location>
</feature>
<protein>
    <recommendedName>
        <fullName evidence="4">DUF456 domain-containing protein</fullName>
    </recommendedName>
</protein>
<dbReference type="AlphaFoldDB" id="A0A916VF83"/>
<keyword evidence="1" id="KW-0472">Membrane</keyword>
<keyword evidence="1" id="KW-1133">Transmembrane helix</keyword>
<accession>A0A916VF83</accession>
<reference evidence="2" key="2">
    <citation type="journal article" date="2021" name="Data Brief">
        <title>Draft genome sequence data of the facultative, thermophilic, xylanolytic bacterium Paenibacillus sp. strain DA-C8.</title>
        <authorList>
            <person name="Chhe C."/>
            <person name="Uke A."/>
            <person name="Baramee S."/>
            <person name="Ungkulpasvich U."/>
            <person name="Tachaapaikoon C."/>
            <person name="Pason P."/>
            <person name="Waeonukul R."/>
            <person name="Ratanakhanokchai K."/>
            <person name="Kosugi A."/>
        </authorList>
    </citation>
    <scope>NUCLEOTIDE SEQUENCE</scope>
    <source>
        <strain evidence="2">DA-C8</strain>
    </source>
</reference>
<name>A0A916VF83_9BACL</name>
<evidence type="ECO:0000313" key="3">
    <source>
        <dbReference type="Proteomes" id="UP000654993"/>
    </source>
</evidence>
<evidence type="ECO:0008006" key="4">
    <source>
        <dbReference type="Google" id="ProtNLM"/>
    </source>
</evidence>
<feature type="transmembrane region" description="Helical" evidence="1">
    <location>
        <begin position="84"/>
        <end position="113"/>
    </location>
</feature>
<keyword evidence="1" id="KW-0812">Transmembrane</keyword>
<dbReference type="EMBL" id="BMAQ01000006">
    <property type="protein sequence ID" value="GFR37583.1"/>
    <property type="molecule type" value="Genomic_DNA"/>
</dbReference>
<keyword evidence="3" id="KW-1185">Reference proteome</keyword>
<dbReference type="RefSeq" id="WP_200965872.1">
    <property type="nucleotide sequence ID" value="NZ_BMAQ01000006.1"/>
</dbReference>
<dbReference type="PANTHER" id="PTHR39165">
    <property type="entry name" value="IG HYPOTHETICAL 17883"/>
    <property type="match status" value="1"/>
</dbReference>
<reference evidence="2" key="1">
    <citation type="submission" date="2020-08" db="EMBL/GenBank/DDBJ databases">
        <authorList>
            <person name="Uke A."/>
            <person name="Chhe C."/>
            <person name="Baramee S."/>
            <person name="Kosugi A."/>
        </authorList>
    </citation>
    <scope>NUCLEOTIDE SEQUENCE</scope>
    <source>
        <strain evidence="2">DA-C8</strain>
    </source>
</reference>
<dbReference type="Proteomes" id="UP000654993">
    <property type="component" value="Unassembled WGS sequence"/>
</dbReference>